<dbReference type="RefSeq" id="WP_107937901.1">
    <property type="nucleotide sequence ID" value="NZ_PYWJ01000072.1"/>
</dbReference>
<dbReference type="Pfam" id="PF07690">
    <property type="entry name" value="MFS_1"/>
    <property type="match status" value="1"/>
</dbReference>
<dbReference type="InterPro" id="IPR052528">
    <property type="entry name" value="Sugar_transport-like"/>
</dbReference>
<dbReference type="GO" id="GO:0022857">
    <property type="term" value="F:transmembrane transporter activity"/>
    <property type="evidence" value="ECO:0007669"/>
    <property type="project" value="InterPro"/>
</dbReference>
<keyword evidence="2" id="KW-1133">Transmembrane helix</keyword>
<dbReference type="InterPro" id="IPR011701">
    <property type="entry name" value="MFS"/>
</dbReference>
<evidence type="ECO:0000256" key="1">
    <source>
        <dbReference type="ARBA" id="ARBA00004651"/>
    </source>
</evidence>
<dbReference type="PANTHER" id="PTHR23526">
    <property type="entry name" value="INTEGRAL MEMBRANE TRANSPORT PROTEIN-RELATED"/>
    <property type="match status" value="1"/>
</dbReference>
<dbReference type="Proteomes" id="UP000247416">
    <property type="component" value="Unassembled WGS sequence"/>
</dbReference>
<name>A0A318TPY9_9BACL</name>
<keyword evidence="2" id="KW-0472">Membrane</keyword>
<keyword evidence="2" id="KW-0812">Transmembrane</keyword>
<dbReference type="OrthoDB" id="4822895at2"/>
<dbReference type="AlphaFoldDB" id="A0A318TPY9"/>
<keyword evidence="4" id="KW-1185">Reference proteome</keyword>
<feature type="transmembrane region" description="Helical" evidence="2">
    <location>
        <begin position="120"/>
        <end position="149"/>
    </location>
</feature>
<comment type="caution">
    <text evidence="3">The sequence shown here is derived from an EMBL/GenBank/DDBJ whole genome shotgun (WGS) entry which is preliminary data.</text>
</comment>
<sequence>MLPLSLFFSRKKSISIQEKRIEGNAFQLLHIPDLRKAVLVSSVVLLARDTYIAFFPLLAAENGLPTSSIGVIIAINAGAGMIIRGILPWVSQYLKRDVIITISILVSGAMYMMNPLSQHVLWLCILSIILGFCTGISQPLSIFATMIALPKERVAEGLGLRLTFNKLTQVVGPLSLGAVSSTVGMPGVFYVCGGIILMGSIHPDKFLFYKKGKT</sequence>
<protein>
    <submittedName>
        <fullName evidence="3">MFS transporter</fullName>
    </submittedName>
</protein>
<proteinExistence type="predicted"/>
<dbReference type="EMBL" id="QJTJ01000060">
    <property type="protein sequence ID" value="PYF01689.1"/>
    <property type="molecule type" value="Genomic_DNA"/>
</dbReference>
<evidence type="ECO:0000313" key="4">
    <source>
        <dbReference type="Proteomes" id="UP000247416"/>
    </source>
</evidence>
<reference evidence="3 4" key="1">
    <citation type="submission" date="2018-06" db="EMBL/GenBank/DDBJ databases">
        <title>Genomic Encyclopedia of Archaeal and Bacterial Type Strains, Phase II (KMG-II): from individual species to whole genera.</title>
        <authorList>
            <person name="Goeker M."/>
        </authorList>
    </citation>
    <scope>NUCLEOTIDE SEQUENCE [LARGE SCALE GENOMIC DNA]</scope>
    <source>
        <strain evidence="3 4">KACC 16626</strain>
    </source>
</reference>
<feature type="transmembrane region" description="Helical" evidence="2">
    <location>
        <begin position="37"/>
        <end position="58"/>
    </location>
</feature>
<feature type="transmembrane region" description="Helical" evidence="2">
    <location>
        <begin position="64"/>
        <end position="86"/>
    </location>
</feature>
<accession>A0A318TPY9</accession>
<dbReference type="SUPFAM" id="SSF103473">
    <property type="entry name" value="MFS general substrate transporter"/>
    <property type="match status" value="1"/>
</dbReference>
<gene>
    <name evidence="3" type="ORF">BJ095_1602</name>
</gene>
<comment type="subcellular location">
    <subcellularLocation>
        <location evidence="1">Cell membrane</location>
        <topology evidence="1">Multi-pass membrane protein</topology>
    </subcellularLocation>
</comment>
<dbReference type="GO" id="GO:0005886">
    <property type="term" value="C:plasma membrane"/>
    <property type="evidence" value="ECO:0007669"/>
    <property type="project" value="UniProtKB-SubCell"/>
</dbReference>
<dbReference type="Gene3D" id="1.20.1250.20">
    <property type="entry name" value="MFS general substrate transporter like domains"/>
    <property type="match status" value="1"/>
</dbReference>
<feature type="transmembrane region" description="Helical" evidence="2">
    <location>
        <begin position="170"/>
        <end position="201"/>
    </location>
</feature>
<evidence type="ECO:0000313" key="3">
    <source>
        <dbReference type="EMBL" id="PYF01689.1"/>
    </source>
</evidence>
<dbReference type="InterPro" id="IPR036259">
    <property type="entry name" value="MFS_trans_sf"/>
</dbReference>
<organism evidence="3 4">
    <name type="scientific">Ureibacillus chungkukjangi</name>
    <dbReference type="NCBI Taxonomy" id="1202712"/>
    <lineage>
        <taxon>Bacteria</taxon>
        <taxon>Bacillati</taxon>
        <taxon>Bacillota</taxon>
        <taxon>Bacilli</taxon>
        <taxon>Bacillales</taxon>
        <taxon>Caryophanaceae</taxon>
        <taxon>Ureibacillus</taxon>
    </lineage>
</organism>
<evidence type="ECO:0000256" key="2">
    <source>
        <dbReference type="SAM" id="Phobius"/>
    </source>
</evidence>
<dbReference type="PANTHER" id="PTHR23526:SF4">
    <property type="entry name" value="INTEGRAL MEMBRANE TRANSPORT PROTEIN"/>
    <property type="match status" value="1"/>
</dbReference>